<name>A0A1C2G1R0_9GAMM</name>
<keyword evidence="2" id="KW-1185">Reference proteome</keyword>
<protein>
    <submittedName>
        <fullName evidence="1">Uncharacterized protein</fullName>
    </submittedName>
</protein>
<proteinExistence type="predicted"/>
<reference evidence="1 2" key="1">
    <citation type="submission" date="2018-02" db="EMBL/GenBank/DDBJ databases">
        <title>Insights into the biology of acidophilic members of the Acidiferrobacteraceae family derived from comparative genomic analyses.</title>
        <authorList>
            <person name="Issotta F."/>
            <person name="Thyssen C."/>
            <person name="Mena C."/>
            <person name="Moya A."/>
            <person name="Bellenberg S."/>
            <person name="Sproer C."/>
            <person name="Covarrubias P.C."/>
            <person name="Sand W."/>
            <person name="Quatrini R."/>
            <person name="Vera M."/>
        </authorList>
    </citation>
    <scope>NUCLEOTIDE SEQUENCE [LARGE SCALE GENOMIC DNA]</scope>
    <source>
        <strain evidence="2">m-1</strain>
    </source>
</reference>
<organism evidence="1 2">
    <name type="scientific">Acidiferrobacter thiooxydans</name>
    <dbReference type="NCBI Taxonomy" id="163359"/>
    <lineage>
        <taxon>Bacteria</taxon>
        <taxon>Pseudomonadati</taxon>
        <taxon>Pseudomonadota</taxon>
        <taxon>Gammaproteobacteria</taxon>
        <taxon>Acidiferrobacterales</taxon>
        <taxon>Acidiferrobacteraceae</taxon>
        <taxon>Acidiferrobacter</taxon>
    </lineage>
</organism>
<dbReference type="Proteomes" id="UP000253250">
    <property type="component" value="Unassembled WGS sequence"/>
</dbReference>
<gene>
    <name evidence="1" type="ORF">C4900_00820</name>
</gene>
<evidence type="ECO:0000313" key="2">
    <source>
        <dbReference type="Proteomes" id="UP000253250"/>
    </source>
</evidence>
<dbReference type="AlphaFoldDB" id="A0A1C2G1R0"/>
<dbReference type="EMBL" id="PSYR01000001">
    <property type="protein sequence ID" value="RCN58375.1"/>
    <property type="molecule type" value="Genomic_DNA"/>
</dbReference>
<comment type="caution">
    <text evidence="1">The sequence shown here is derived from an EMBL/GenBank/DDBJ whole genome shotgun (WGS) entry which is preliminary data.</text>
</comment>
<accession>A0A1C2G1R0</accession>
<dbReference type="STRING" id="163359.A9R16_11245"/>
<evidence type="ECO:0000313" key="1">
    <source>
        <dbReference type="EMBL" id="RCN58375.1"/>
    </source>
</evidence>
<sequence length="115" mass="11849">MYKRRARLAFASSAPGLAERASHIALARAGDWVEACSCPAGAVPSACDLLVTLDPAALKACPPLPRGCRHAHWPLSASSPEADIASRVDGLVGGMRLLARLDGSEAPGGPAPRLK</sequence>